<reference evidence="1 2" key="1">
    <citation type="submission" date="2017-11" db="EMBL/GenBank/DDBJ databases">
        <title>Complete genome of a free-living desiccation-tolerant cyanobacterium and its photosynthetic adaptation to extreme terrestrial habitat.</title>
        <authorList>
            <person name="Shang J."/>
        </authorList>
    </citation>
    <scope>NUCLEOTIDE SEQUENCE [LARGE SCALE GENOMIC DNA]</scope>
    <source>
        <strain evidence="1 2">CCNUN1</strain>
    </source>
</reference>
<proteinExistence type="predicted"/>
<dbReference type="AlphaFoldDB" id="A0A2K8SKX5"/>
<keyword evidence="2" id="KW-1185">Reference proteome</keyword>
<gene>
    <name evidence="1" type="ORF">COO91_01957</name>
</gene>
<protein>
    <submittedName>
        <fullName evidence="1">Uncharacterized protein</fullName>
    </submittedName>
</protein>
<dbReference type="KEGG" id="nfl:COO91_01957"/>
<dbReference type="Proteomes" id="UP000232003">
    <property type="component" value="Chromosome"/>
</dbReference>
<organism evidence="1 2">
    <name type="scientific">Nostoc flagelliforme CCNUN1</name>
    <dbReference type="NCBI Taxonomy" id="2038116"/>
    <lineage>
        <taxon>Bacteria</taxon>
        <taxon>Bacillati</taxon>
        <taxon>Cyanobacteriota</taxon>
        <taxon>Cyanophyceae</taxon>
        <taxon>Nostocales</taxon>
        <taxon>Nostocaceae</taxon>
        <taxon>Nostoc</taxon>
    </lineage>
</organism>
<dbReference type="EMBL" id="CP024785">
    <property type="protein sequence ID" value="AUB36058.1"/>
    <property type="molecule type" value="Genomic_DNA"/>
</dbReference>
<sequence length="169" mass="19177">MNNDNGDAYGGKLRILPELKQMMARIDELMGKVEIHHRPLAPMLKVFRDTAQSYLKKPDQFGTIHVTVTSTEDDYVWEDSWRGTLDGFEKLHDCMVSAGIESKGVNVFQAKYLSDSHLHLEYELVFVPDSQLEGVLLIDSLENAALVYQDIKDDVLVSFGLDLDEEEDV</sequence>
<dbReference type="RefSeq" id="WP_100898081.1">
    <property type="nucleotide sequence ID" value="NZ_CAWNNC010000001.1"/>
</dbReference>
<evidence type="ECO:0000313" key="1">
    <source>
        <dbReference type="EMBL" id="AUB36058.1"/>
    </source>
</evidence>
<evidence type="ECO:0000313" key="2">
    <source>
        <dbReference type="Proteomes" id="UP000232003"/>
    </source>
</evidence>
<accession>A0A2K8SKX5</accession>
<name>A0A2K8SKX5_9NOSO</name>